<dbReference type="EMBL" id="HF935553">
    <property type="protein sequence ID" value="CCX10547.1"/>
    <property type="molecule type" value="Genomic_DNA"/>
</dbReference>
<evidence type="ECO:0000256" key="1">
    <source>
        <dbReference type="SAM" id="MobiDB-lite"/>
    </source>
</evidence>
<keyword evidence="3" id="KW-1185">Reference proteome</keyword>
<feature type="compositionally biased region" description="Low complexity" evidence="1">
    <location>
        <begin position="20"/>
        <end position="31"/>
    </location>
</feature>
<accession>U4L2L2</accession>
<name>U4L2L2_PYROM</name>
<dbReference type="Proteomes" id="UP000018144">
    <property type="component" value="Unassembled WGS sequence"/>
</dbReference>
<dbReference type="STRING" id="1076935.U4L2L2"/>
<organism evidence="2 3">
    <name type="scientific">Pyronema omphalodes (strain CBS 100304)</name>
    <name type="common">Pyronema confluens</name>
    <dbReference type="NCBI Taxonomy" id="1076935"/>
    <lineage>
        <taxon>Eukaryota</taxon>
        <taxon>Fungi</taxon>
        <taxon>Dikarya</taxon>
        <taxon>Ascomycota</taxon>
        <taxon>Pezizomycotina</taxon>
        <taxon>Pezizomycetes</taxon>
        <taxon>Pezizales</taxon>
        <taxon>Pyronemataceae</taxon>
        <taxon>Pyronema</taxon>
    </lineage>
</organism>
<dbReference type="eggNOG" id="ENOG502SJN2">
    <property type="taxonomic scope" value="Eukaryota"/>
</dbReference>
<feature type="region of interest" description="Disordered" evidence="1">
    <location>
        <begin position="1"/>
        <end position="43"/>
    </location>
</feature>
<feature type="region of interest" description="Disordered" evidence="1">
    <location>
        <begin position="505"/>
        <end position="529"/>
    </location>
</feature>
<feature type="compositionally biased region" description="Low complexity" evidence="1">
    <location>
        <begin position="101"/>
        <end position="115"/>
    </location>
</feature>
<dbReference type="OrthoDB" id="5407894at2759"/>
<evidence type="ECO:0000313" key="3">
    <source>
        <dbReference type="Proteomes" id="UP000018144"/>
    </source>
</evidence>
<proteinExistence type="predicted"/>
<feature type="region of interest" description="Disordered" evidence="1">
    <location>
        <begin position="95"/>
        <end position="130"/>
    </location>
</feature>
<dbReference type="AlphaFoldDB" id="U4L2L2"/>
<feature type="region of interest" description="Disordered" evidence="1">
    <location>
        <begin position="302"/>
        <end position="364"/>
    </location>
</feature>
<reference evidence="2 3" key="1">
    <citation type="journal article" date="2013" name="PLoS Genet.">
        <title>The genome and development-dependent transcriptomes of Pyronema confluens: a window into fungal evolution.</title>
        <authorList>
            <person name="Traeger S."/>
            <person name="Altegoer F."/>
            <person name="Freitag M."/>
            <person name="Gabaldon T."/>
            <person name="Kempken F."/>
            <person name="Kumar A."/>
            <person name="Marcet-Houben M."/>
            <person name="Poggeler S."/>
            <person name="Stajich J.E."/>
            <person name="Nowrousian M."/>
        </authorList>
    </citation>
    <scope>NUCLEOTIDE SEQUENCE [LARGE SCALE GENOMIC DNA]</scope>
    <source>
        <strain evidence="3">CBS 100304</strain>
        <tissue evidence="2">Vegetative mycelium</tissue>
    </source>
</reference>
<gene>
    <name evidence="2" type="ORF">PCON_10141</name>
</gene>
<feature type="region of interest" description="Disordered" evidence="1">
    <location>
        <begin position="734"/>
        <end position="758"/>
    </location>
</feature>
<sequence length="842" mass="89269">MFSTSFSSSKRENRQQNTQPVSSSPSLSNPSGRKRARSSLSSLAPSLSCPHLPLLATGKSSPPIVTATSVTGTTTPTVEIFWGVGAASKTSYPQQEEVAASSSSSTNTTRRLSMSGFPWESRAGSGRMSPAAELTGNIARRAVTPPAQLAHDSVSGLFRDKASPKSNLRLELPPPRLDGSLGSRIEQPHAHSHSGFVGQPLLGLAYPTTPYIGLNDSPVMCEGCKDGGHMHSSRDDGRGGIVPGGAAAAAQHVLLAAAPHMGRGGLALLTPPDDNGILDWQQDGIHRIQADRETTERMINAANNAAKPPTLRNSAPPIVEKNPRAGGDHSSGLVSDGLIQGSSNSPDAKSDERSSEDELDASTEGEWIGSAIDTLVGSAFPACSATEAIRVLSYTLPCPLPDAPGPEIPASSANPTRPDRLPISAASAPDVAAAAGQQLSPAVLARCTAKEDNSPLPFKGADLGTTTALHHMTEAIQRRCMTEDTRRVYIQVFYAIDPQIPLTRLPSTPPVSSSVSSPGRLQNHHDGGEGGYFSPTVFTSIVVAPNSLAAAPTGGPNPHAHPQLFSSPIVPPNSLHLTLLERYIPPASFQEDTAMFSAKSSILIDRLFELSPQGGSLLFIYPTKTGAKSFDREYLGPVLDPLLRKLMVLYRLREDLLWSVRNMTATEKMAEYPVLQERMQAFCKALTNGEGDLPRMPTKIVYSTKATVSLNELSWREWWTQQEQSRIREIVKRHMASQPGPESSAKGKETESKSGFWTGYGVPGDLAREVLDGVRAPNVRPSSRGMGEAVLASSMSGSGGGGGTVGGTAGMGRIAGGTSRLETLKKRGVEVGIFILRRGSEY</sequence>
<protein>
    <submittedName>
        <fullName evidence="2">Uncharacterized protein</fullName>
    </submittedName>
</protein>
<evidence type="ECO:0000313" key="2">
    <source>
        <dbReference type="EMBL" id="CCX10547.1"/>
    </source>
</evidence>
<feature type="compositionally biased region" description="Low complexity" evidence="1">
    <location>
        <begin position="505"/>
        <end position="518"/>
    </location>
</feature>
<feature type="compositionally biased region" description="Acidic residues" evidence="1">
    <location>
        <begin position="354"/>
        <end position="363"/>
    </location>
</feature>